<sequence>MDEDSPKKGLNSSSIHSSITRVEESDQWWGHPPCVCCHSDRGCRQHNPAQEPTYYNTLLPPKLQGSRSLCRLLDTIWSIIQGTALPKEALETPDTYTKTEPLFFSSLPFDPLSVNTLTPIHPSMPYHLAFYHLDCIRRQLDVNVPIAFIPELSCSGIAHFYNNGPEYAWSSEVYFENGSFLQKQEISYVVEKGFNIKDIEFTECPHITFTVGRPSFVEQDGWQVAKSTIRSTVNGQPYCRSWTSIDGRSSKMSRCLVCHSDHEQILEVIGRQLHVRNTCYRDLGFGTDRCQPKWTALLTGMGILQQRNYLGHDQVFGRVWRTAKRLGRPNLHVVIHVSNHGEYDVSAFKDIDHEHSGCC</sequence>
<gene>
    <name evidence="1" type="ORF">PFICI_14712</name>
</gene>
<dbReference type="OrthoDB" id="4763424at2759"/>
<protein>
    <submittedName>
        <fullName evidence="1">Uncharacterized protein</fullName>
    </submittedName>
</protein>
<organism evidence="1 2">
    <name type="scientific">Pestalotiopsis fici (strain W106-1 / CGMCC3.15140)</name>
    <dbReference type="NCBI Taxonomy" id="1229662"/>
    <lineage>
        <taxon>Eukaryota</taxon>
        <taxon>Fungi</taxon>
        <taxon>Dikarya</taxon>
        <taxon>Ascomycota</taxon>
        <taxon>Pezizomycotina</taxon>
        <taxon>Sordariomycetes</taxon>
        <taxon>Xylariomycetidae</taxon>
        <taxon>Amphisphaeriales</taxon>
        <taxon>Sporocadaceae</taxon>
        <taxon>Pestalotiopsis</taxon>
    </lineage>
</organism>
<proteinExistence type="predicted"/>
<dbReference type="InParanoid" id="W3WLU2"/>
<reference evidence="2" key="1">
    <citation type="journal article" date="2015" name="BMC Genomics">
        <title>Genomic and transcriptomic analysis of the endophytic fungus Pestalotiopsis fici reveals its lifestyle and high potential for synthesis of natural products.</title>
        <authorList>
            <person name="Wang X."/>
            <person name="Zhang X."/>
            <person name="Liu L."/>
            <person name="Xiang M."/>
            <person name="Wang W."/>
            <person name="Sun X."/>
            <person name="Che Y."/>
            <person name="Guo L."/>
            <person name="Liu G."/>
            <person name="Guo L."/>
            <person name="Wang C."/>
            <person name="Yin W.B."/>
            <person name="Stadler M."/>
            <person name="Zhang X."/>
            <person name="Liu X."/>
        </authorList>
    </citation>
    <scope>NUCLEOTIDE SEQUENCE [LARGE SCALE GENOMIC DNA]</scope>
    <source>
        <strain evidence="2">W106-1 / CGMCC3.15140</strain>
    </source>
</reference>
<accession>W3WLU2</accession>
<dbReference type="eggNOG" id="ENOG502TBPT">
    <property type="taxonomic scope" value="Eukaryota"/>
</dbReference>
<dbReference type="HOGENOM" id="CLU_771846_0_0_1"/>
<dbReference type="GeneID" id="19279725"/>
<dbReference type="KEGG" id="pfy:PFICI_14712"/>
<keyword evidence="2" id="KW-1185">Reference proteome</keyword>
<dbReference type="Proteomes" id="UP000030651">
    <property type="component" value="Unassembled WGS sequence"/>
</dbReference>
<name>W3WLU2_PESFW</name>
<dbReference type="EMBL" id="KI912121">
    <property type="protein sequence ID" value="ETS73766.1"/>
    <property type="molecule type" value="Genomic_DNA"/>
</dbReference>
<evidence type="ECO:0000313" key="1">
    <source>
        <dbReference type="EMBL" id="ETS73766.1"/>
    </source>
</evidence>
<evidence type="ECO:0000313" key="2">
    <source>
        <dbReference type="Proteomes" id="UP000030651"/>
    </source>
</evidence>
<dbReference type="AlphaFoldDB" id="W3WLU2"/>
<dbReference type="RefSeq" id="XP_007841484.1">
    <property type="nucleotide sequence ID" value="XM_007843293.1"/>
</dbReference>